<keyword evidence="1" id="KW-0677">Repeat</keyword>
<evidence type="ECO:0000259" key="4">
    <source>
        <dbReference type="Pfam" id="PF25053"/>
    </source>
</evidence>
<accession>A0A0U5GRB1</accession>
<dbReference type="Pfam" id="PF24883">
    <property type="entry name" value="NPHP3_N"/>
    <property type="match status" value="1"/>
</dbReference>
<dbReference type="Proteomes" id="UP000054771">
    <property type="component" value="Unassembled WGS sequence"/>
</dbReference>
<feature type="region of interest" description="Disordered" evidence="2">
    <location>
        <begin position="1"/>
        <end position="28"/>
    </location>
</feature>
<reference evidence="6" key="1">
    <citation type="journal article" date="2016" name="Genome Announc.">
        <title>Draft genome sequences of fungus Aspergillus calidoustus.</title>
        <authorList>
            <person name="Horn F."/>
            <person name="Linde J."/>
            <person name="Mattern D.J."/>
            <person name="Walther G."/>
            <person name="Guthke R."/>
            <person name="Scherlach K."/>
            <person name="Martin K."/>
            <person name="Brakhage A.A."/>
            <person name="Petzke L."/>
            <person name="Valiante V."/>
        </authorList>
    </citation>
    <scope>NUCLEOTIDE SEQUENCE [LARGE SCALE GENOMIC DNA]</scope>
    <source>
        <strain evidence="6">SF006504</strain>
    </source>
</reference>
<dbReference type="EMBL" id="CDMC01000006">
    <property type="protein sequence ID" value="CEN61711.1"/>
    <property type="molecule type" value="Genomic_DNA"/>
</dbReference>
<dbReference type="Gene3D" id="3.40.50.300">
    <property type="entry name" value="P-loop containing nucleotide triphosphate hydrolases"/>
    <property type="match status" value="1"/>
</dbReference>
<evidence type="ECO:0000256" key="1">
    <source>
        <dbReference type="ARBA" id="ARBA00022737"/>
    </source>
</evidence>
<keyword evidence="6" id="KW-1185">Reference proteome</keyword>
<feature type="domain" description="Nephrocystin 3-like N-terminal" evidence="3">
    <location>
        <begin position="290"/>
        <end position="461"/>
    </location>
</feature>
<dbReference type="InterPro" id="IPR056884">
    <property type="entry name" value="NPHP3-like_N"/>
</dbReference>
<evidence type="ECO:0008006" key="7">
    <source>
        <dbReference type="Google" id="ProtNLM"/>
    </source>
</evidence>
<dbReference type="InterPro" id="IPR027417">
    <property type="entry name" value="P-loop_NTPase"/>
</dbReference>
<proteinExistence type="predicted"/>
<evidence type="ECO:0000313" key="5">
    <source>
        <dbReference type="EMBL" id="CEN61711.1"/>
    </source>
</evidence>
<organism evidence="5 6">
    <name type="scientific">Aspergillus calidoustus</name>
    <dbReference type="NCBI Taxonomy" id="454130"/>
    <lineage>
        <taxon>Eukaryota</taxon>
        <taxon>Fungi</taxon>
        <taxon>Dikarya</taxon>
        <taxon>Ascomycota</taxon>
        <taxon>Pezizomycotina</taxon>
        <taxon>Eurotiomycetes</taxon>
        <taxon>Eurotiomycetidae</taxon>
        <taxon>Eurotiales</taxon>
        <taxon>Aspergillaceae</taxon>
        <taxon>Aspergillus</taxon>
        <taxon>Aspergillus subgen. Nidulantes</taxon>
    </lineage>
</organism>
<dbReference type="STRING" id="454130.A0A0U5GRB1"/>
<sequence length="1088" mass="123356">MAGVRLSRANTARPRRQQSHFPALSSSHSWLPPKPTMEPFTAIGLIGNIITFIDAGCKLVSKANETYRSATGATAENEALGETGARFLAAASSIEKNLAAVNLRPDEVALKDLAVKCCGVSNELEQLLLKLKAKNAKSKRSAMSATLRNLWKDKEKAELEKKLISYRSELMLLLATTDRFDFQERLDELVQYGQSTQAEMVSLQDNIKALQTAVQAGVIGPDARQQLENFITAVGNASKKVRETTVLQALRFDMVNERFDEVATAHEETFKWVFDTKSSDIEDEQKRNAKERFTSWLRDGNGIFHISGKPGSGKSTLMKYVCCNETTRTHLEAWVGPGKSLVVGKFFFWKPGTTLQKNIRGLIRSLLYSVLSDSPDLIPLACPQQWDAAQNHTSIIFDTDSEIKGVFNEMICQDAVYTNHKFVFFIDGLDEFDGNHGELIGQLKDWTSRRPNDVKICVSSREEMVFQESFRGYPSFRLHEVTWEDILGLIHHSLASIELYAQIWGDENTKLRDWFEHEIADKSDGVFLWVSLILKVIEDGLFSGDQLRQLVVKINSLPTELEDLFSHLFNSIHRSDRKEAYAMFKLATETKTLKDWPLIRYSFIEDYLENPEFAYGYIQQLSGALLTDRLQRARRKVYGKCKGLLQIHSVELNLDNSDSIEYDSDHSDSSQYPSGTHDFGEESFNKIDAERESLSSFQRCVKFTHRSVFEFLTSKKIKAEIDTCLDKFDLLDLLCQTLLAHVKAVQLPDIYYGRRVMSENSTLAHCIYILTTPLPNLEYDLCTVFETSVSHPISHDSLQLCAFIDNVLVCVPSIEGMFGIRDPVGFFRDPIHEGLETITGSTTVRVVLLAAFYGVHEYVLQDEPRIRLIMKQNFKPQLLAPLIAETATSSEHNTAQGLMRILEFHEISPNLPASPVDISSWHKAIFTVLIRGRFGYLHLVLPLFATCLLRGGDPRFYLRFDTQYEGGNTVDVNLFCGKERRPIETAGFILFILLTPALKDLLAQEGPQISLRFLFGIWFPQHAKILQGMIDWIEERDPELSPEQLQELHDTFELVTRPLRLADPQQIDLNIHRVKPAIMNISSWSGSS</sequence>
<dbReference type="Pfam" id="PF25053">
    <property type="entry name" value="DUF7791"/>
    <property type="match status" value="1"/>
</dbReference>
<protein>
    <recommendedName>
        <fullName evidence="7">NACHT domain-containing protein</fullName>
    </recommendedName>
</protein>
<dbReference type="PANTHER" id="PTHR10039:SF5">
    <property type="entry name" value="NACHT DOMAIN-CONTAINING PROTEIN"/>
    <property type="match status" value="1"/>
</dbReference>
<dbReference type="SUPFAM" id="SSF52540">
    <property type="entry name" value="P-loop containing nucleoside triphosphate hydrolases"/>
    <property type="match status" value="1"/>
</dbReference>
<name>A0A0U5GRB1_ASPCI</name>
<evidence type="ECO:0000256" key="2">
    <source>
        <dbReference type="SAM" id="MobiDB-lite"/>
    </source>
</evidence>
<evidence type="ECO:0000313" key="6">
    <source>
        <dbReference type="Proteomes" id="UP000054771"/>
    </source>
</evidence>
<dbReference type="InterPro" id="IPR056693">
    <property type="entry name" value="DUF7791"/>
</dbReference>
<evidence type="ECO:0000259" key="3">
    <source>
        <dbReference type="Pfam" id="PF24883"/>
    </source>
</evidence>
<dbReference type="AlphaFoldDB" id="A0A0U5GRB1"/>
<feature type="domain" description="DUF7791" evidence="4">
    <location>
        <begin position="572"/>
        <end position="747"/>
    </location>
</feature>
<gene>
    <name evidence="5" type="ORF">ASPCAL08361</name>
</gene>
<dbReference type="OrthoDB" id="443402at2759"/>
<dbReference type="PANTHER" id="PTHR10039">
    <property type="entry name" value="AMELOGENIN"/>
    <property type="match status" value="1"/>
</dbReference>